<dbReference type="EMBL" id="CP124545">
    <property type="protein sequence ID" value="WGV50615.2"/>
    <property type="molecule type" value="Genomic_DNA"/>
</dbReference>
<organism evidence="1 2">
    <name type="scientific">Rhodococcus erythropolis</name>
    <name type="common">Arthrobacter picolinophilus</name>
    <dbReference type="NCBI Taxonomy" id="1833"/>
    <lineage>
        <taxon>Bacteria</taxon>
        <taxon>Bacillati</taxon>
        <taxon>Actinomycetota</taxon>
        <taxon>Actinomycetes</taxon>
        <taxon>Mycobacteriales</taxon>
        <taxon>Nocardiaceae</taxon>
        <taxon>Rhodococcus</taxon>
        <taxon>Rhodococcus erythropolis group</taxon>
    </lineage>
</organism>
<dbReference type="AlphaFoldDB" id="A0AAX3V729"/>
<protein>
    <submittedName>
        <fullName evidence="1">Sucrase ferredoxin</fullName>
    </submittedName>
</protein>
<evidence type="ECO:0000313" key="1">
    <source>
        <dbReference type="EMBL" id="WGV50615.2"/>
    </source>
</evidence>
<sequence>MSSLPCHTCSDGVLGKASMQCFPEFVANPQTSRRPHACTRQSSTAGEPMVGRAGMTHLWVLIEHPGPWPASAPDDVLPVALTEKIYAAQGRIRLVVVRRPRNRRVLTPTCVLAWTDGTRQWMREGSVDRYEDLSVLPFESMATGVEPDFGRSRTEPLFAVCTHGKKDACCAELGRPVVSALNAAQIADVWECSHIGGDRFAANMIAWPAAVYFSRLDGNSAIDAAEKYQAGELELLHLRGRAALSQAAQAAEHAVRRVTGIVATDALESVAESVDGEHTTVDLRLEARDFRVVVRPGSPGQPFRHNCGSGGTVEWNGWIVEHLHEQSH</sequence>
<dbReference type="Proteomes" id="UP001230933">
    <property type="component" value="Chromosome"/>
</dbReference>
<dbReference type="RefSeq" id="WP_308371997.1">
    <property type="nucleotide sequence ID" value="NZ_CP124545.1"/>
</dbReference>
<name>A0AAX3V729_RHOER</name>
<dbReference type="InterPro" id="IPR009737">
    <property type="entry name" value="Aim32/Apd1-like"/>
</dbReference>
<accession>A0AAX3V729</accession>
<dbReference type="Pfam" id="PF06999">
    <property type="entry name" value="Suc_Fer-like"/>
    <property type="match status" value="1"/>
</dbReference>
<reference evidence="1" key="1">
    <citation type="submission" date="2023-08" db="EMBL/GenBank/DDBJ databases">
        <title>Isolation and Characterization of Rhodococcus erythropolis MGMM8.</title>
        <authorList>
            <person name="Diabankana R.G.C."/>
            <person name="Afordoanyi D.M."/>
            <person name="Validov S.Z."/>
        </authorList>
    </citation>
    <scope>NUCLEOTIDE SEQUENCE</scope>
    <source>
        <strain evidence="1">MGMM8</strain>
    </source>
</reference>
<gene>
    <name evidence="1" type="ORF">QIE55_05155</name>
</gene>
<proteinExistence type="predicted"/>
<evidence type="ECO:0000313" key="2">
    <source>
        <dbReference type="Proteomes" id="UP001230933"/>
    </source>
</evidence>